<evidence type="ECO:0000256" key="2">
    <source>
        <dbReference type="ARBA" id="ARBA00022448"/>
    </source>
</evidence>
<dbReference type="CDD" id="cd13142">
    <property type="entry name" value="MATE_like_12"/>
    <property type="match status" value="1"/>
</dbReference>
<evidence type="ECO:0000256" key="6">
    <source>
        <dbReference type="ARBA" id="ARBA00023136"/>
    </source>
</evidence>
<evidence type="ECO:0000256" key="1">
    <source>
        <dbReference type="ARBA" id="ARBA00004651"/>
    </source>
</evidence>
<dbReference type="InterPro" id="IPR048279">
    <property type="entry name" value="MdtK-like"/>
</dbReference>
<feature type="transmembrane region" description="Helical" evidence="7">
    <location>
        <begin position="100"/>
        <end position="118"/>
    </location>
</feature>
<reference evidence="8 9" key="1">
    <citation type="submission" date="2023-09" db="EMBL/GenBank/DDBJ databases">
        <authorList>
            <person name="Rey-Velasco X."/>
        </authorList>
    </citation>
    <scope>NUCLEOTIDE SEQUENCE [LARGE SCALE GENOMIC DNA]</scope>
    <source>
        <strain evidence="8 9">F117</strain>
    </source>
</reference>
<proteinExistence type="predicted"/>
<dbReference type="PANTHER" id="PTHR43549:SF2">
    <property type="entry name" value="MULTIDRUG RESISTANCE PROTEIN NORM-RELATED"/>
    <property type="match status" value="1"/>
</dbReference>
<dbReference type="Proteomes" id="UP001262582">
    <property type="component" value="Unassembled WGS sequence"/>
</dbReference>
<dbReference type="Pfam" id="PF01554">
    <property type="entry name" value="MatE"/>
    <property type="match status" value="2"/>
</dbReference>
<comment type="subcellular location">
    <subcellularLocation>
        <location evidence="1">Cell membrane</location>
        <topology evidence="1">Multi-pass membrane protein</topology>
    </subcellularLocation>
</comment>
<keyword evidence="6 7" id="KW-0472">Membrane</keyword>
<name>A0ABU3D2U3_9FLAO</name>
<keyword evidence="2" id="KW-0813">Transport</keyword>
<organism evidence="8 9">
    <name type="scientific">Autumnicola musiva</name>
    <dbReference type="NCBI Taxonomy" id="3075589"/>
    <lineage>
        <taxon>Bacteria</taxon>
        <taxon>Pseudomonadati</taxon>
        <taxon>Bacteroidota</taxon>
        <taxon>Flavobacteriia</taxon>
        <taxon>Flavobacteriales</taxon>
        <taxon>Flavobacteriaceae</taxon>
        <taxon>Autumnicola</taxon>
    </lineage>
</organism>
<evidence type="ECO:0000313" key="8">
    <source>
        <dbReference type="EMBL" id="MDT0675853.1"/>
    </source>
</evidence>
<evidence type="ECO:0000313" key="9">
    <source>
        <dbReference type="Proteomes" id="UP001262582"/>
    </source>
</evidence>
<dbReference type="PANTHER" id="PTHR43549">
    <property type="entry name" value="MULTIDRUG RESISTANCE PROTEIN YPNP-RELATED"/>
    <property type="match status" value="1"/>
</dbReference>
<feature type="transmembrane region" description="Helical" evidence="7">
    <location>
        <begin position="20"/>
        <end position="39"/>
    </location>
</feature>
<feature type="transmembrane region" description="Helical" evidence="7">
    <location>
        <begin position="59"/>
        <end position="80"/>
    </location>
</feature>
<dbReference type="NCBIfam" id="TIGR00797">
    <property type="entry name" value="matE"/>
    <property type="match status" value="1"/>
</dbReference>
<feature type="transmembrane region" description="Helical" evidence="7">
    <location>
        <begin position="138"/>
        <end position="155"/>
    </location>
</feature>
<feature type="transmembrane region" description="Helical" evidence="7">
    <location>
        <begin position="196"/>
        <end position="221"/>
    </location>
</feature>
<evidence type="ECO:0000256" key="5">
    <source>
        <dbReference type="ARBA" id="ARBA00022989"/>
    </source>
</evidence>
<comment type="caution">
    <text evidence="8">The sequence shown here is derived from an EMBL/GenBank/DDBJ whole genome shotgun (WGS) entry which is preliminary data.</text>
</comment>
<dbReference type="PIRSF" id="PIRSF006603">
    <property type="entry name" value="DinF"/>
    <property type="match status" value="1"/>
</dbReference>
<sequence>MNEKGGKSRFTEGKIFQSLLRLALPIIFANILQTAYQLIDTFWLGRLGANAVAAVSLSFPILFLVLSLGGGLTLAGTVIVSQYKGAGNQRQVDYSSSQTVFVIFFISVFLAALGYFAAPPLMRLVGAGPEILTESINYFQVTSWGFIFLFMFFVFQSLMRGIGNVLLPMYIVLATVFLNLVLDPLFIFGYGPVPGFGVAGAAVASVITQGLSAAAGLFILFRGKKGIKINRADMKPDSSWTKRMFRLGIPASLDQSTRAAGMTIMVMLVTSFGSDVVAAYGIGSRILSLVIVPALGFAMATTTLVGQNVGASKIKRAEKIGNLSNKIAFFGLTGIGLLMFVFAEQLTAFFVPGDERVIRDGALFIKIMAPSFGLLGVQQVLNGVFNGAGFTKASLLISVFNLWIIRFPFAYVLSNNTELDFKGIWWSFPVSNLMAAAVAFIYFKMGYWKVRTIRRRHINSLQK</sequence>
<feature type="transmembrane region" description="Helical" evidence="7">
    <location>
        <begin position="363"/>
        <end position="381"/>
    </location>
</feature>
<evidence type="ECO:0000256" key="4">
    <source>
        <dbReference type="ARBA" id="ARBA00022692"/>
    </source>
</evidence>
<feature type="transmembrane region" description="Helical" evidence="7">
    <location>
        <begin position="286"/>
        <end position="306"/>
    </location>
</feature>
<keyword evidence="4 7" id="KW-0812">Transmembrane</keyword>
<keyword evidence="9" id="KW-1185">Reference proteome</keyword>
<feature type="transmembrane region" description="Helical" evidence="7">
    <location>
        <begin position="424"/>
        <end position="447"/>
    </location>
</feature>
<evidence type="ECO:0000256" key="7">
    <source>
        <dbReference type="SAM" id="Phobius"/>
    </source>
</evidence>
<gene>
    <name evidence="8" type="ORF">RM539_04545</name>
</gene>
<keyword evidence="3" id="KW-1003">Cell membrane</keyword>
<feature type="transmembrane region" description="Helical" evidence="7">
    <location>
        <begin position="259"/>
        <end position="280"/>
    </location>
</feature>
<feature type="transmembrane region" description="Helical" evidence="7">
    <location>
        <begin position="327"/>
        <end position="351"/>
    </location>
</feature>
<protein>
    <submittedName>
        <fullName evidence="8">MATE family efflux transporter</fullName>
    </submittedName>
</protein>
<keyword evidence="5 7" id="KW-1133">Transmembrane helix</keyword>
<dbReference type="EMBL" id="JAVRHK010000002">
    <property type="protein sequence ID" value="MDT0675853.1"/>
    <property type="molecule type" value="Genomic_DNA"/>
</dbReference>
<accession>A0ABU3D2U3</accession>
<dbReference type="RefSeq" id="WP_311502247.1">
    <property type="nucleotide sequence ID" value="NZ_JAVRHK010000002.1"/>
</dbReference>
<evidence type="ECO:0000256" key="3">
    <source>
        <dbReference type="ARBA" id="ARBA00022475"/>
    </source>
</evidence>
<dbReference type="InterPro" id="IPR002528">
    <property type="entry name" value="MATE_fam"/>
</dbReference>
<feature type="transmembrane region" description="Helical" evidence="7">
    <location>
        <begin position="393"/>
        <end position="412"/>
    </location>
</feature>
<feature type="transmembrane region" description="Helical" evidence="7">
    <location>
        <begin position="167"/>
        <end position="190"/>
    </location>
</feature>
<dbReference type="InterPro" id="IPR052031">
    <property type="entry name" value="Membrane_Transporter-Flippase"/>
</dbReference>